<dbReference type="Proteomes" id="UP000031718">
    <property type="component" value="Segment"/>
</dbReference>
<dbReference type="EMBL" id="KP027195">
    <property type="protein sequence ID" value="AJD82185.1"/>
    <property type="molecule type" value="Genomic_DNA"/>
</dbReference>
<dbReference type="Gene3D" id="3.60.21.10">
    <property type="match status" value="1"/>
</dbReference>
<reference evidence="2 3" key="1">
    <citation type="submission" date="2014-10" db="EMBL/GenBank/DDBJ databases">
        <authorList>
            <person name="Mackenzie J."/>
            <person name="Lekholoane M."/>
            <person name="Leqhaoe R."/>
            <person name="Mcunu Z."/>
            <person name="Mzobe Z."/>
            <person name="Rodel H."/>
            <person name="Seagreen C."/>
            <person name="Mazeka N."/>
            <person name="Larsen M.H."/>
            <person name="Rubin E.J."/>
            <person name="Russell D.A."/>
            <person name="Guerrero C.A."/>
            <person name="Bowman C.A."/>
            <person name="Jacobs-Sera D."/>
            <person name="Hendrix R.W."/>
            <person name="Hatfull G.F."/>
        </authorList>
    </citation>
    <scope>NUCLEOTIDE SEQUENCE [LARGE SCALE GENOMIC DNA]</scope>
</reference>
<dbReference type="InterPro" id="IPR029052">
    <property type="entry name" value="Metallo-depent_PP-like"/>
</dbReference>
<proteinExistence type="predicted"/>
<name>A0A0B5A3D2_9CAUD</name>
<organism evidence="2 3">
    <name type="scientific">Mycobacterium phage Cosmo</name>
    <dbReference type="NCBI Taxonomy" id="1567467"/>
    <lineage>
        <taxon>Viruses</taxon>
        <taxon>Duplodnaviria</taxon>
        <taxon>Heunggongvirae</taxon>
        <taxon>Uroviricota</taxon>
        <taxon>Caudoviricetes</taxon>
        <taxon>Vilmaviridae</taxon>
        <taxon>Wildcatvirus</taxon>
        <taxon>Wildcatvirus wildcat</taxon>
        <taxon>Mycobacterium virus Wildcat</taxon>
    </lineage>
</organism>
<dbReference type="InterPro" id="IPR004843">
    <property type="entry name" value="Calcineurin-like_PHP"/>
</dbReference>
<evidence type="ECO:0000313" key="2">
    <source>
        <dbReference type="EMBL" id="AJD82185.1"/>
    </source>
</evidence>
<accession>A0A0B5A3D2</accession>
<dbReference type="SUPFAM" id="SSF56300">
    <property type="entry name" value="Metallo-dependent phosphatases"/>
    <property type="match status" value="1"/>
</dbReference>
<evidence type="ECO:0000313" key="3">
    <source>
        <dbReference type="Proteomes" id="UP000031718"/>
    </source>
</evidence>
<feature type="domain" description="Calcineurin-like phosphoesterase" evidence="1">
    <location>
        <begin position="3"/>
        <end position="185"/>
    </location>
</feature>
<evidence type="ECO:0000259" key="1">
    <source>
        <dbReference type="Pfam" id="PF00149"/>
    </source>
</evidence>
<dbReference type="GO" id="GO:0016787">
    <property type="term" value="F:hydrolase activity"/>
    <property type="evidence" value="ECO:0007669"/>
    <property type="project" value="InterPro"/>
</dbReference>
<protein>
    <submittedName>
        <fullName evidence="2">Phosphoesterase</fullName>
    </submittedName>
</protein>
<dbReference type="Pfam" id="PF00149">
    <property type="entry name" value="Metallophos"/>
    <property type="match status" value="1"/>
</dbReference>
<gene>
    <name evidence="2" type="primary">138</name>
    <name evidence="2" type="ORF">COSMO_138</name>
</gene>
<sequence>MSTVYFTSDIHIGHLSIAKMRCAAFNSDLYDARTEDNEFDEWEQDVTDWHDTWLAQIWDETLSFGDQLWVLGDISSGTKASQMGALEWVRERAENTGAELHLIAGNHDDAHPMHRDSYKWLPIYLGVFNTVQAYGRRRIPYYTGGHADAFLSHFPYHGDHGKERYVQYRLPDLGRDFVIHGHTHSAKRFVGRQLHVGVDAWAGQLVPVQTINDYVNGKLANRPSDRVVEAPETSGDTITPEALTKAVYGSLGR</sequence>